<proteinExistence type="predicted"/>
<organism evidence="4 5">
    <name type="scientific">Variovorax ureilyticus</name>
    <dbReference type="NCBI Taxonomy" id="1836198"/>
    <lineage>
        <taxon>Bacteria</taxon>
        <taxon>Pseudomonadati</taxon>
        <taxon>Pseudomonadota</taxon>
        <taxon>Betaproteobacteria</taxon>
        <taxon>Burkholderiales</taxon>
        <taxon>Comamonadaceae</taxon>
        <taxon>Variovorax</taxon>
    </lineage>
</organism>
<comment type="caution">
    <text evidence="4">The sequence shown here is derived from an EMBL/GenBank/DDBJ whole genome shotgun (WGS) entry which is preliminary data.</text>
</comment>
<dbReference type="Pfam" id="PF00004">
    <property type="entry name" value="AAA"/>
    <property type="match status" value="1"/>
</dbReference>
<dbReference type="EMBL" id="JBBKZU010000004">
    <property type="protein sequence ID" value="MEJ8811765.1"/>
    <property type="molecule type" value="Genomic_DNA"/>
</dbReference>
<keyword evidence="1" id="KW-0175">Coiled coil</keyword>
<feature type="region of interest" description="Disordered" evidence="2">
    <location>
        <begin position="429"/>
        <end position="449"/>
    </location>
</feature>
<keyword evidence="5" id="KW-1185">Reference proteome</keyword>
<dbReference type="InterPro" id="IPR027065">
    <property type="entry name" value="Lon_Prtase"/>
</dbReference>
<dbReference type="Proteomes" id="UP001365846">
    <property type="component" value="Unassembled WGS sequence"/>
</dbReference>
<name>A0ABU8VDV2_9BURK</name>
<evidence type="ECO:0000256" key="1">
    <source>
        <dbReference type="SAM" id="Coils"/>
    </source>
</evidence>
<feature type="domain" description="AAA+ ATPase" evidence="3">
    <location>
        <begin position="208"/>
        <end position="358"/>
    </location>
</feature>
<dbReference type="InterPro" id="IPR003959">
    <property type="entry name" value="ATPase_AAA_core"/>
</dbReference>
<dbReference type="InterPro" id="IPR027417">
    <property type="entry name" value="P-loop_NTPase"/>
</dbReference>
<dbReference type="SUPFAM" id="SSF52540">
    <property type="entry name" value="P-loop containing nucleoside triphosphate hydrolases"/>
    <property type="match status" value="1"/>
</dbReference>
<dbReference type="Gene3D" id="3.40.50.300">
    <property type="entry name" value="P-loop containing nucleotide triphosphate hydrolases"/>
    <property type="match status" value="1"/>
</dbReference>
<evidence type="ECO:0000313" key="5">
    <source>
        <dbReference type="Proteomes" id="UP001365846"/>
    </source>
</evidence>
<reference evidence="4 5" key="1">
    <citation type="submission" date="2024-03" db="EMBL/GenBank/DDBJ databases">
        <title>Novel species of the genus Variovorax.</title>
        <authorList>
            <person name="Liu Q."/>
            <person name="Xin Y.-H."/>
        </authorList>
    </citation>
    <scope>NUCLEOTIDE SEQUENCE [LARGE SCALE GENOMIC DNA]</scope>
    <source>
        <strain evidence="4 5">KACC 18899</strain>
    </source>
</reference>
<dbReference type="RefSeq" id="WP_340357034.1">
    <property type="nucleotide sequence ID" value="NZ_JBBKZU010000004.1"/>
</dbReference>
<evidence type="ECO:0000313" key="4">
    <source>
        <dbReference type="EMBL" id="MEJ8811765.1"/>
    </source>
</evidence>
<gene>
    <name evidence="4" type="ORF">WKW77_11860</name>
</gene>
<sequence>MVSKKKPNRIPPGYGVHRNAVGPEALPKDVHLLVPAVLVEQLELEALERERLEYEEAARARAAADAAYKARRLSEEERIKAENAAKPSPPPAHRPSLTPYQAALALTVPDELPPAPADSVAVFDWQAARERFDALKNNPASGDKDVVARDLRHFAKAMAEGPWRSIARPPAWREDLARLVSEMPNFAPVVEAIGRALALADLTGRPPVLPPILLLGAPGVGKTHFTHQLAEVLQTAIHRQAFDNPQSNSGLRGSERHWGNTAVGALWELIVLGKQANPIVLLDEIDKGAQGSNNYRPVDALLTLLEPVTASKVKDMSADFEFDASYVIYVATANDAERISAPVRSRFLEFFIEEPDIDGRLVLAHSIFQATLERTVPVESVRATFARPTNLQICRLAWLTPRQIRMACERALGAAAYKGRRHFEDADFEVPAGRAAGPPKPKGDGGDEISVFVVRS</sequence>
<dbReference type="InterPro" id="IPR003593">
    <property type="entry name" value="AAA+_ATPase"/>
</dbReference>
<accession>A0ABU8VDV2</accession>
<dbReference type="SMART" id="SM00382">
    <property type="entry name" value="AAA"/>
    <property type="match status" value="1"/>
</dbReference>
<evidence type="ECO:0000259" key="3">
    <source>
        <dbReference type="SMART" id="SM00382"/>
    </source>
</evidence>
<evidence type="ECO:0000256" key="2">
    <source>
        <dbReference type="SAM" id="MobiDB-lite"/>
    </source>
</evidence>
<feature type="coiled-coil region" evidence="1">
    <location>
        <begin position="37"/>
        <end position="67"/>
    </location>
</feature>
<dbReference type="PANTHER" id="PTHR10046">
    <property type="entry name" value="ATP DEPENDENT LON PROTEASE FAMILY MEMBER"/>
    <property type="match status" value="1"/>
</dbReference>
<protein>
    <submittedName>
        <fullName evidence="4">AAA family ATPase</fullName>
    </submittedName>
</protein>